<dbReference type="RefSeq" id="WP_096574320.1">
    <property type="nucleotide sequence ID" value="NZ_CAWNJS010000001.1"/>
</dbReference>
<feature type="transmembrane region" description="Helical" evidence="1">
    <location>
        <begin position="53"/>
        <end position="73"/>
    </location>
</feature>
<dbReference type="AlphaFoldDB" id="A0A1Z4MUT3"/>
<keyword evidence="3" id="KW-1185">Reference proteome</keyword>
<protein>
    <submittedName>
        <fullName evidence="2">Uncharacterized protein</fullName>
    </submittedName>
</protein>
<dbReference type="Proteomes" id="UP000218785">
    <property type="component" value="Chromosome"/>
</dbReference>
<evidence type="ECO:0000313" key="3">
    <source>
        <dbReference type="Proteomes" id="UP000218785"/>
    </source>
</evidence>
<accession>A0A1Z4MUT3</accession>
<evidence type="ECO:0000313" key="2">
    <source>
        <dbReference type="EMBL" id="BAY97238.1"/>
    </source>
</evidence>
<keyword evidence="1" id="KW-0472">Membrane</keyword>
<dbReference type="KEGG" id="ttq:NIES37_11760"/>
<sequence>MALDSQVDSGSSQFPRQLDIAQVAVYGLSILSAGIFLFLPFMNLLHPSPWQRWMGTIHGCGALLATVVAVYTGHLAFPLLRGVSNILPQMRTLTFWSSVITFLGIATGNLAYMRYRAGLEFGGARAWLKENSPLTQYVLMEYHEFSVLFTLPLGVACTWVLWKYGDSILEKQNRPILTATCVALMAMMFFSMGGLVTGLGVAKIHAL</sequence>
<keyword evidence="1" id="KW-0812">Transmembrane</keyword>
<evidence type="ECO:0000256" key="1">
    <source>
        <dbReference type="SAM" id="Phobius"/>
    </source>
</evidence>
<feature type="transmembrane region" description="Helical" evidence="1">
    <location>
        <begin position="176"/>
        <end position="202"/>
    </location>
</feature>
<feature type="transmembrane region" description="Helical" evidence="1">
    <location>
        <begin position="93"/>
        <end position="112"/>
    </location>
</feature>
<gene>
    <name evidence="2" type="ORF">NIES37_11760</name>
</gene>
<organism evidence="2 3">
    <name type="scientific">Tolypothrix tenuis PCC 7101</name>
    <dbReference type="NCBI Taxonomy" id="231146"/>
    <lineage>
        <taxon>Bacteria</taxon>
        <taxon>Bacillati</taxon>
        <taxon>Cyanobacteriota</taxon>
        <taxon>Cyanophyceae</taxon>
        <taxon>Nostocales</taxon>
        <taxon>Tolypothrichaceae</taxon>
        <taxon>Tolypothrix</taxon>
    </lineage>
</organism>
<name>A0A1Z4MUT3_9CYAN</name>
<dbReference type="EMBL" id="AP018248">
    <property type="protein sequence ID" value="BAY97238.1"/>
    <property type="molecule type" value="Genomic_DNA"/>
</dbReference>
<reference evidence="2 3" key="1">
    <citation type="submission" date="2017-06" db="EMBL/GenBank/DDBJ databases">
        <title>Genome sequencing of cyanobaciteial culture collection at National Institute for Environmental Studies (NIES).</title>
        <authorList>
            <person name="Hirose Y."/>
            <person name="Shimura Y."/>
            <person name="Fujisawa T."/>
            <person name="Nakamura Y."/>
            <person name="Kawachi M."/>
        </authorList>
    </citation>
    <scope>NUCLEOTIDE SEQUENCE [LARGE SCALE GENOMIC DNA]</scope>
    <source>
        <strain evidence="2 3">NIES-37</strain>
    </source>
</reference>
<feature type="transmembrane region" description="Helical" evidence="1">
    <location>
        <begin position="20"/>
        <end position="41"/>
    </location>
</feature>
<keyword evidence="1" id="KW-1133">Transmembrane helix</keyword>
<feature type="transmembrane region" description="Helical" evidence="1">
    <location>
        <begin position="145"/>
        <end position="164"/>
    </location>
</feature>
<proteinExistence type="predicted"/>